<comment type="similarity">
    <text evidence="1">Belongs to the complex I subunit 6 family.</text>
</comment>
<keyword evidence="1" id="KW-1133">Transmembrane helix</keyword>
<dbReference type="EC" id="7.1.1.-" evidence="1"/>
<feature type="region of interest" description="Disordered" evidence="2">
    <location>
        <begin position="266"/>
        <end position="289"/>
    </location>
</feature>
<dbReference type="Gene3D" id="1.20.120.1200">
    <property type="entry name" value="NADH-ubiquinone/plastoquinone oxidoreductase chain 6, subunit NuoJ"/>
    <property type="match status" value="1"/>
</dbReference>
<keyword evidence="1" id="KW-0812">Transmembrane</keyword>
<feature type="compositionally biased region" description="Basic and acidic residues" evidence="2">
    <location>
        <begin position="278"/>
        <end position="289"/>
    </location>
</feature>
<sequence length="289" mass="31138">MTEFILAAEPLTHTSTGETVQFWILGPLAVIGALGMVFAGKAVHSAICLAATMIVLATFYMAQDALFLGVVQIVVYTGAVMMLFLFVLMLVGVDSPESLGETLRGQRLSAAAVGLGFGLLLISGIANGIRNSGTTYPAKGFAYQDVIGQLAELIFVRYVWAFELTGALLITATIGAMILAHRENFGPRLDQRELSRRRFRGAYDPARPSDRATPLPTPGVYARHNAVDIPARLPDGSFEELSVSTILRHRRTRALTEAAVISVGTTPTFASEVEEPETPAREADEEGKR</sequence>
<evidence type="ECO:0000256" key="1">
    <source>
        <dbReference type="RuleBase" id="RU004429"/>
    </source>
</evidence>
<dbReference type="EMBL" id="CP109441">
    <property type="protein sequence ID" value="WUV46100.1"/>
    <property type="molecule type" value="Genomic_DNA"/>
</dbReference>
<evidence type="ECO:0000313" key="4">
    <source>
        <dbReference type="Proteomes" id="UP001432062"/>
    </source>
</evidence>
<keyword evidence="3" id="KW-0560">Oxidoreductase</keyword>
<keyword evidence="4" id="KW-1185">Reference proteome</keyword>
<keyword evidence="1" id="KW-0520">NAD</keyword>
<name>A0ABZ1YW26_9NOCA</name>
<organism evidence="3 4">
    <name type="scientific">Nocardia vinacea</name>
    <dbReference type="NCBI Taxonomy" id="96468"/>
    <lineage>
        <taxon>Bacteria</taxon>
        <taxon>Bacillati</taxon>
        <taxon>Actinomycetota</taxon>
        <taxon>Actinomycetes</taxon>
        <taxon>Mycobacteriales</taxon>
        <taxon>Nocardiaceae</taxon>
        <taxon>Nocardia</taxon>
    </lineage>
</organism>
<evidence type="ECO:0000313" key="3">
    <source>
        <dbReference type="EMBL" id="WUV46100.1"/>
    </source>
</evidence>
<feature type="transmembrane region" description="Helical" evidence="1">
    <location>
        <begin position="158"/>
        <end position="180"/>
    </location>
</feature>
<dbReference type="RefSeq" id="WP_051182048.1">
    <property type="nucleotide sequence ID" value="NZ_CP109149.1"/>
</dbReference>
<gene>
    <name evidence="3" type="ORF">OG563_44735</name>
</gene>
<keyword evidence="1" id="KW-0874">Quinone</keyword>
<comment type="function">
    <text evidence="1">NDH-1 shuttles electrons from NADH, via FMN and iron-sulfur (Fe-S) centers, to quinones in the respiratory chain. Couples the redox reaction to proton translocation (for every two electrons transferred, four hydrogen ions are translocated across the cytoplasmic membrane), and thus conserves the redox energy in a proton gradient.</text>
</comment>
<feature type="transmembrane region" description="Helical" evidence="1">
    <location>
        <begin position="69"/>
        <end position="93"/>
    </location>
</feature>
<feature type="transmembrane region" description="Helical" evidence="1">
    <location>
        <begin position="46"/>
        <end position="63"/>
    </location>
</feature>
<dbReference type="GO" id="GO:0050136">
    <property type="term" value="F:NADH dehydrogenase (quinone) (non-electrogenic) activity"/>
    <property type="evidence" value="ECO:0007669"/>
    <property type="project" value="UniProtKB-EC"/>
</dbReference>
<keyword evidence="1" id="KW-1003">Cell membrane</keyword>
<accession>A0ABZ1YW26</accession>
<proteinExistence type="inferred from homology"/>
<keyword evidence="1" id="KW-0472">Membrane</keyword>
<comment type="subcellular location">
    <subcellularLocation>
        <location evidence="1">Cell membrane</location>
        <topology evidence="1">Multi-pass membrane protein</topology>
    </subcellularLocation>
</comment>
<protein>
    <recommendedName>
        <fullName evidence="1">NADH-quinone oxidoreductase subunit J</fullName>
        <ecNumber evidence="1">7.1.1.-</ecNumber>
    </recommendedName>
</protein>
<dbReference type="Proteomes" id="UP001432062">
    <property type="component" value="Chromosome"/>
</dbReference>
<evidence type="ECO:0000256" key="2">
    <source>
        <dbReference type="SAM" id="MobiDB-lite"/>
    </source>
</evidence>
<dbReference type="NCBIfam" id="NF005165">
    <property type="entry name" value="PRK06638.1-5"/>
    <property type="match status" value="1"/>
</dbReference>
<dbReference type="PANTHER" id="PTHR33269:SF19">
    <property type="entry name" value="NADH-QUINONE OXIDOREDUCTASE SUBUNIT J"/>
    <property type="match status" value="1"/>
</dbReference>
<reference evidence="3" key="1">
    <citation type="submission" date="2022-10" db="EMBL/GenBank/DDBJ databases">
        <title>The complete genomes of actinobacterial strains from the NBC collection.</title>
        <authorList>
            <person name="Joergensen T.S."/>
            <person name="Alvarez Arevalo M."/>
            <person name="Sterndorff E.B."/>
            <person name="Faurdal D."/>
            <person name="Vuksanovic O."/>
            <person name="Mourched A.-S."/>
            <person name="Charusanti P."/>
            <person name="Shaw S."/>
            <person name="Blin K."/>
            <person name="Weber T."/>
        </authorList>
    </citation>
    <scope>NUCLEOTIDE SEQUENCE</scope>
    <source>
        <strain evidence="3">NBC_01482</strain>
    </source>
</reference>
<dbReference type="InterPro" id="IPR001457">
    <property type="entry name" value="NADH_UbQ/plastoQ_OxRdtase_su6"/>
</dbReference>
<dbReference type="Pfam" id="PF00499">
    <property type="entry name" value="Oxidored_q3"/>
    <property type="match status" value="1"/>
</dbReference>
<feature type="transmembrane region" description="Helical" evidence="1">
    <location>
        <begin position="20"/>
        <end position="39"/>
    </location>
</feature>
<dbReference type="PANTHER" id="PTHR33269">
    <property type="entry name" value="NADH-UBIQUINONE OXIDOREDUCTASE CHAIN 6"/>
    <property type="match status" value="1"/>
</dbReference>
<dbReference type="InterPro" id="IPR042106">
    <property type="entry name" value="Nuo/plastoQ_OxRdtase_6_NuoJ"/>
</dbReference>
<comment type="catalytic activity">
    <reaction evidence="1">
        <text>a quinone + NADH + 5 H(+)(in) = a quinol + NAD(+) + 4 H(+)(out)</text>
        <dbReference type="Rhea" id="RHEA:57888"/>
        <dbReference type="ChEBI" id="CHEBI:15378"/>
        <dbReference type="ChEBI" id="CHEBI:24646"/>
        <dbReference type="ChEBI" id="CHEBI:57540"/>
        <dbReference type="ChEBI" id="CHEBI:57945"/>
        <dbReference type="ChEBI" id="CHEBI:132124"/>
    </reaction>
</comment>
<feature type="transmembrane region" description="Helical" evidence="1">
    <location>
        <begin position="105"/>
        <end position="126"/>
    </location>
</feature>